<keyword evidence="1" id="KW-1133">Transmembrane helix</keyword>
<keyword evidence="3" id="KW-1185">Reference proteome</keyword>
<feature type="non-terminal residue" evidence="2">
    <location>
        <position position="138"/>
    </location>
</feature>
<accession>A0AA88RK49</accession>
<keyword evidence="1" id="KW-0812">Transmembrane</keyword>
<proteinExistence type="predicted"/>
<evidence type="ECO:0000313" key="3">
    <source>
        <dbReference type="Proteomes" id="UP001187471"/>
    </source>
</evidence>
<evidence type="ECO:0000313" key="2">
    <source>
        <dbReference type="EMBL" id="KAK2991399.1"/>
    </source>
</evidence>
<reference evidence="2" key="1">
    <citation type="submission" date="2022-12" db="EMBL/GenBank/DDBJ databases">
        <title>Draft genome assemblies for two species of Escallonia (Escalloniales).</title>
        <authorList>
            <person name="Chanderbali A."/>
            <person name="Dervinis C."/>
            <person name="Anghel I."/>
            <person name="Soltis D."/>
            <person name="Soltis P."/>
            <person name="Zapata F."/>
        </authorList>
    </citation>
    <scope>NUCLEOTIDE SEQUENCE</scope>
    <source>
        <strain evidence="2">UCBG92.1500</strain>
        <tissue evidence="2">Leaf</tissue>
    </source>
</reference>
<sequence>MNNSGNNQGTPMGTPVLSQYPMVNHVGIEGWKTGLFDCMDDPENALVTAYFPWVTYGQVAETIDNGHTTCETNALLYGLAFLIGLPCLISCTYRTKLRSRYELVESPGPDWLIHCFCEWCALCQEYRELQHRGMDPSI</sequence>
<dbReference type="Pfam" id="PF04749">
    <property type="entry name" value="PLAC8"/>
    <property type="match status" value="1"/>
</dbReference>
<organism evidence="2 3">
    <name type="scientific">Escallonia rubra</name>
    <dbReference type="NCBI Taxonomy" id="112253"/>
    <lineage>
        <taxon>Eukaryota</taxon>
        <taxon>Viridiplantae</taxon>
        <taxon>Streptophyta</taxon>
        <taxon>Embryophyta</taxon>
        <taxon>Tracheophyta</taxon>
        <taxon>Spermatophyta</taxon>
        <taxon>Magnoliopsida</taxon>
        <taxon>eudicotyledons</taxon>
        <taxon>Gunneridae</taxon>
        <taxon>Pentapetalae</taxon>
        <taxon>asterids</taxon>
        <taxon>campanulids</taxon>
        <taxon>Escalloniales</taxon>
        <taxon>Escalloniaceae</taxon>
        <taxon>Escallonia</taxon>
    </lineage>
</organism>
<dbReference type="PANTHER" id="PTHR15907">
    <property type="entry name" value="DUF614 FAMILY PROTEIN-RELATED"/>
    <property type="match status" value="1"/>
</dbReference>
<gene>
    <name evidence="2" type="ORF">RJ640_010863</name>
</gene>
<evidence type="ECO:0000256" key="1">
    <source>
        <dbReference type="SAM" id="Phobius"/>
    </source>
</evidence>
<name>A0AA88RK49_9ASTE</name>
<dbReference type="EMBL" id="JAVXUO010000522">
    <property type="protein sequence ID" value="KAK2991399.1"/>
    <property type="molecule type" value="Genomic_DNA"/>
</dbReference>
<dbReference type="AlphaFoldDB" id="A0AA88RK49"/>
<feature type="transmembrane region" description="Helical" evidence="1">
    <location>
        <begin position="74"/>
        <end position="93"/>
    </location>
</feature>
<protein>
    <submittedName>
        <fullName evidence="2">Uncharacterized protein</fullName>
    </submittedName>
</protein>
<dbReference type="NCBIfam" id="TIGR01571">
    <property type="entry name" value="A_thal_Cys_rich"/>
    <property type="match status" value="1"/>
</dbReference>
<keyword evidence="1" id="KW-0472">Membrane</keyword>
<dbReference type="InterPro" id="IPR006461">
    <property type="entry name" value="PLAC_motif_containing"/>
</dbReference>
<dbReference type="Proteomes" id="UP001187471">
    <property type="component" value="Unassembled WGS sequence"/>
</dbReference>
<comment type="caution">
    <text evidence="2">The sequence shown here is derived from an EMBL/GenBank/DDBJ whole genome shotgun (WGS) entry which is preliminary data.</text>
</comment>